<comment type="caution">
    <text evidence="1">The sequence shown here is derived from an EMBL/GenBank/DDBJ whole genome shotgun (WGS) entry which is preliminary data.</text>
</comment>
<evidence type="ECO:0000313" key="2">
    <source>
        <dbReference type="Proteomes" id="UP000824017"/>
    </source>
</evidence>
<dbReference type="PANTHER" id="PTHR43649">
    <property type="entry name" value="ARABINOSE-BINDING PROTEIN-RELATED"/>
    <property type="match status" value="1"/>
</dbReference>
<reference evidence="1" key="2">
    <citation type="submission" date="2021-04" db="EMBL/GenBank/DDBJ databases">
        <authorList>
            <person name="Gilroy R."/>
        </authorList>
    </citation>
    <scope>NUCLEOTIDE SEQUENCE</scope>
    <source>
        <strain evidence="1">ChiGjej1B1-13045</strain>
    </source>
</reference>
<gene>
    <name evidence="1" type="ORF">H9817_00645</name>
</gene>
<dbReference type="Proteomes" id="UP000824017">
    <property type="component" value="Unassembled WGS sequence"/>
</dbReference>
<dbReference type="AlphaFoldDB" id="A0A9D2D8F8"/>
<accession>A0A9D2D8F8</accession>
<sequence>MERSSMGKRNLMIGVFCALLCAAVWIIESDAYRALMPEDSRKITVGVFSDSYWEVQNGYSYQIVNDAIEKFEKQNPGVHVEYVSGVLKEDYSEWLSEQLLSENAPDVFFVLGDDFSSFANAGALKDLTSLMEEDKDFDSSAFYSSALSAGQYEQKQYAMPFECAPKLMFVNRTILDAENIAMPDNDWTWEDFYKICSAVTRDTDGDGMTDQFGEVGYTWEEAFESNGVRLFSQDGSECFLTDPGVEQALQFMERLETLNAGYNVTEHEFDLGNVVFQPMSFSEFRAYQSYPLSVKKYSGFEWGCIPMPAGPDGENISTLDTLLVGINSETRHTQNAWEFVKILTMDPDIQSEIFDYSEGVSVMREVTESEQTLQSLIEDSGSEESLNLSILSEAVEKSIVSLRFPGYEEARERVEQAVRQIIDGSGNISTDQIIWNREINRFLEEQ</sequence>
<dbReference type="InterPro" id="IPR006059">
    <property type="entry name" value="SBP"/>
</dbReference>
<dbReference type="InterPro" id="IPR050490">
    <property type="entry name" value="Bact_solute-bd_prot1"/>
</dbReference>
<name>A0A9D2D8F8_9FIRM</name>
<dbReference type="Gene3D" id="3.40.190.10">
    <property type="entry name" value="Periplasmic binding protein-like II"/>
    <property type="match status" value="1"/>
</dbReference>
<reference evidence="1" key="1">
    <citation type="journal article" date="2021" name="PeerJ">
        <title>Extensive microbial diversity within the chicken gut microbiome revealed by metagenomics and culture.</title>
        <authorList>
            <person name="Gilroy R."/>
            <person name="Ravi A."/>
            <person name="Getino M."/>
            <person name="Pursley I."/>
            <person name="Horton D.L."/>
            <person name="Alikhan N.F."/>
            <person name="Baker D."/>
            <person name="Gharbi K."/>
            <person name="Hall N."/>
            <person name="Watson M."/>
            <person name="Adriaenssens E.M."/>
            <person name="Foster-Nyarko E."/>
            <person name="Jarju S."/>
            <person name="Secka A."/>
            <person name="Antonio M."/>
            <person name="Oren A."/>
            <person name="Chaudhuri R.R."/>
            <person name="La Ragione R."/>
            <person name="Hildebrand F."/>
            <person name="Pallen M.J."/>
        </authorList>
    </citation>
    <scope>NUCLEOTIDE SEQUENCE</scope>
    <source>
        <strain evidence="1">ChiGjej1B1-13045</strain>
    </source>
</reference>
<dbReference type="EMBL" id="DXCD01000021">
    <property type="protein sequence ID" value="HIZ12425.1"/>
    <property type="molecule type" value="Genomic_DNA"/>
</dbReference>
<organism evidence="1 2">
    <name type="scientific">Candidatus Mediterraneibacter stercorigallinarum</name>
    <dbReference type="NCBI Taxonomy" id="2838686"/>
    <lineage>
        <taxon>Bacteria</taxon>
        <taxon>Bacillati</taxon>
        <taxon>Bacillota</taxon>
        <taxon>Clostridia</taxon>
        <taxon>Lachnospirales</taxon>
        <taxon>Lachnospiraceae</taxon>
        <taxon>Mediterraneibacter</taxon>
    </lineage>
</organism>
<proteinExistence type="predicted"/>
<dbReference type="Pfam" id="PF01547">
    <property type="entry name" value="SBP_bac_1"/>
    <property type="match status" value="1"/>
</dbReference>
<dbReference type="PANTHER" id="PTHR43649:SF12">
    <property type="entry name" value="DIACETYLCHITOBIOSE BINDING PROTEIN DASA"/>
    <property type="match status" value="1"/>
</dbReference>
<dbReference type="CDD" id="cd13585">
    <property type="entry name" value="PBP2_TMBP_like"/>
    <property type="match status" value="1"/>
</dbReference>
<evidence type="ECO:0000313" key="1">
    <source>
        <dbReference type="EMBL" id="HIZ12425.1"/>
    </source>
</evidence>
<dbReference type="SUPFAM" id="SSF53850">
    <property type="entry name" value="Periplasmic binding protein-like II"/>
    <property type="match status" value="1"/>
</dbReference>
<protein>
    <submittedName>
        <fullName evidence="1">Sugar ABC transporter substrate-binding protein</fullName>
    </submittedName>
</protein>